<protein>
    <recommendedName>
        <fullName evidence="11">FACT complex subunit</fullName>
    </recommendedName>
</protein>
<feature type="compositionally biased region" description="Acidic residues" evidence="12">
    <location>
        <begin position="956"/>
        <end position="984"/>
    </location>
</feature>
<dbReference type="AlphaFoldDB" id="A0A316Z8J9"/>
<evidence type="ECO:0000256" key="3">
    <source>
        <dbReference type="ARBA" id="ARBA00022705"/>
    </source>
</evidence>
<dbReference type="Pfam" id="PF00557">
    <property type="entry name" value="Peptidase_M24"/>
    <property type="match status" value="1"/>
</dbReference>
<dbReference type="PANTHER" id="PTHR13980">
    <property type="entry name" value="CDC68 RELATED"/>
    <property type="match status" value="1"/>
</dbReference>
<dbReference type="STRING" id="58919.A0A316Z8J9"/>
<dbReference type="GeneID" id="37268551"/>
<dbReference type="RefSeq" id="XP_025596772.1">
    <property type="nucleotide sequence ID" value="XM_025741007.1"/>
</dbReference>
<dbReference type="Gene3D" id="2.30.29.210">
    <property type="entry name" value="FACT complex subunit Spt16p/Cdc68p"/>
    <property type="match status" value="1"/>
</dbReference>
<keyword evidence="5 11" id="KW-0805">Transcription regulation</keyword>
<dbReference type="GO" id="GO:0035101">
    <property type="term" value="C:FACT complex"/>
    <property type="evidence" value="ECO:0007669"/>
    <property type="project" value="UniProtKB-UniRule"/>
</dbReference>
<proteinExistence type="inferred from homology"/>
<evidence type="ECO:0000313" key="16">
    <source>
        <dbReference type="EMBL" id="PWN96493.1"/>
    </source>
</evidence>
<evidence type="ECO:0000256" key="5">
    <source>
        <dbReference type="ARBA" id="ARBA00023015"/>
    </source>
</evidence>
<evidence type="ECO:0000256" key="6">
    <source>
        <dbReference type="ARBA" id="ARBA00023054"/>
    </source>
</evidence>
<evidence type="ECO:0000256" key="12">
    <source>
        <dbReference type="SAM" id="MobiDB-lite"/>
    </source>
</evidence>
<feature type="domain" description="Histone chaperone RTT106/FACT complex subunit SPT16-like middle" evidence="15">
    <location>
        <begin position="814"/>
        <end position="907"/>
    </location>
</feature>
<sequence length="1000" mass="111497">MSEEIKVDRVAFTRRAKQLLARFKADAGPADETFANADSVAILMGGQNQDVAYSKTQALHTWLLGYEFPSTLILFDAKGLLFVSSESKTKYIEGLHSSDVEVKVLKRTKDEAHNARVWEEVLDRLEGNGKRVGVFPKEKPIGKVAVEWQAALQKRIDAQKLETVDASTPFSVAVASKDEDELKLTRTAAKLSTGIITRYFVDEMSSVLDEGKKVTHEKLAAKVEDQLENRAFWKKVKGAEGVDITLADFCYSPIIQSGGDYDLRTSAQSNDARLEGADGGGVILASMGMKYKSYCSNIGRSYLVDPHKSQAKNLALLLELQTEIVEKYLRAGATCRDVYEQAQKFVAAKNSSLAQRLVKNIGFATGIEFRDGSYTLSAKNSRAIRKDMAFNLSLGFDGIDDPNNEGKTYSLLLIDTVRVSDGPASYLTDRLKSATDCIFYKDDDDEEEDAGKKASPKKKAEPANVTAGGKVLRNKSRKDAMDATTANKIREHQRDLAQQKQEDGLARFADADGADGGQAGKTFKKFESYKRIVDFPSKTQDLRIFVDQRAQTVFLPIYGYAVPFHINTIKNVSKSEEGDVTYLRFNFVTPGQIVGKKEDVPFEDPDATFVRSMSFRSDSSTHFAELFREISDLRKEATKRETEKKEMADVVEQDKLVLAKGRTQMLRDVYPRPVLEGKRLPGDVEIHQNGLRYTARNNQSIDVLFNNMKHLFFQPCDKELVVLVHIHLKAPILVGKKKTKDVQFYREASDVNFDETGARKRKTRGGDEDEIELEQEERRRRSALNKEFKGFAQKIADASDGRVTVDIPFRELGFNGVGHRTNVLLQPTTDCLVYLTDPPFTVITLSEVEIVHLERVTLSTSTSSSFDVVFVFSDFSQVPLVIRSVPIASLDHVREWLDSVDICVTDGAVNLNWGQIMKTIREDPYAFFVDGGFSFLKSSDSDSDASDSESGSDFGNEVESDVMFEDETDDDGSSFGDSEEDDSGQSEPVSDSDVAVWFAI</sequence>
<evidence type="ECO:0000259" key="15">
    <source>
        <dbReference type="SMART" id="SM01287"/>
    </source>
</evidence>
<dbReference type="GO" id="GO:0031491">
    <property type="term" value="F:nucleosome binding"/>
    <property type="evidence" value="ECO:0007669"/>
    <property type="project" value="TreeGrafter"/>
</dbReference>
<evidence type="ECO:0000256" key="2">
    <source>
        <dbReference type="ARBA" id="ARBA00022454"/>
    </source>
</evidence>
<dbReference type="SUPFAM" id="SSF55920">
    <property type="entry name" value="Creatinase/aminopeptidase"/>
    <property type="match status" value="1"/>
</dbReference>
<dbReference type="Proteomes" id="UP000245946">
    <property type="component" value="Unassembled WGS sequence"/>
</dbReference>
<evidence type="ECO:0000256" key="4">
    <source>
        <dbReference type="ARBA" id="ARBA00022763"/>
    </source>
</evidence>
<keyword evidence="17" id="KW-1185">Reference proteome</keyword>
<dbReference type="PANTHER" id="PTHR13980:SF15">
    <property type="entry name" value="FACT COMPLEX SUBUNIT SPT16"/>
    <property type="match status" value="1"/>
</dbReference>
<feature type="region of interest" description="Disordered" evidence="12">
    <location>
        <begin position="940"/>
        <end position="994"/>
    </location>
</feature>
<dbReference type="GO" id="GO:0006260">
    <property type="term" value="P:DNA replication"/>
    <property type="evidence" value="ECO:0007669"/>
    <property type="project" value="UniProtKB-KW"/>
</dbReference>
<keyword evidence="9 11" id="KW-0539">Nucleus</keyword>
<dbReference type="InterPro" id="IPR000994">
    <property type="entry name" value="Pept_M24"/>
</dbReference>
<evidence type="ECO:0000313" key="17">
    <source>
        <dbReference type="Proteomes" id="UP000245946"/>
    </source>
</evidence>
<dbReference type="GO" id="GO:0006281">
    <property type="term" value="P:DNA repair"/>
    <property type="evidence" value="ECO:0007669"/>
    <property type="project" value="UniProtKB-UniRule"/>
</dbReference>
<evidence type="ECO:0000259" key="14">
    <source>
        <dbReference type="SMART" id="SM01286"/>
    </source>
</evidence>
<feature type="domain" description="FACT complex subunit SPT16 N-terminal lobe" evidence="13">
    <location>
        <begin position="7"/>
        <end position="170"/>
    </location>
</feature>
<dbReference type="EMBL" id="KZ819299">
    <property type="protein sequence ID" value="PWN96493.1"/>
    <property type="molecule type" value="Genomic_DNA"/>
</dbReference>
<dbReference type="Gene3D" id="2.30.29.30">
    <property type="entry name" value="Pleckstrin-homology domain (PH domain)/Phosphotyrosine-binding domain (PTB)"/>
    <property type="match status" value="1"/>
</dbReference>
<dbReference type="FunFam" id="2.30.29.30:FF:000017">
    <property type="entry name" value="FACT complex subunit SPT16"/>
    <property type="match status" value="1"/>
</dbReference>
<comment type="subunit">
    <text evidence="11">Component of the FACT complex.</text>
</comment>
<keyword evidence="3 11" id="KW-0235">DNA replication</keyword>
<keyword evidence="6" id="KW-0175">Coiled coil</keyword>
<dbReference type="Gene3D" id="2.30.29.150">
    <property type="match status" value="1"/>
</dbReference>
<dbReference type="InterPro" id="IPR056595">
    <property type="entry name" value="Fact-SPT16_PH"/>
</dbReference>
<comment type="similarity">
    <text evidence="1 11">Belongs to the peptidase M24 family. SPT16 subfamily.</text>
</comment>
<dbReference type="InterPro" id="IPR013953">
    <property type="entry name" value="FACT_SPT16_M"/>
</dbReference>
<gene>
    <name evidence="16" type="ORF">FA09DRAFT_321157</name>
</gene>
<dbReference type="Pfam" id="PF08512">
    <property type="entry name" value="Rttp106-like_middle"/>
    <property type="match status" value="1"/>
</dbReference>
<dbReference type="GO" id="GO:0010468">
    <property type="term" value="P:regulation of gene expression"/>
    <property type="evidence" value="ECO:0007669"/>
    <property type="project" value="UniProtKB-ARBA"/>
</dbReference>
<accession>A0A316Z8J9</accession>
<dbReference type="InterPro" id="IPR011993">
    <property type="entry name" value="PH-like_dom_sf"/>
</dbReference>
<dbReference type="SMART" id="SM01286">
    <property type="entry name" value="SPT16"/>
    <property type="match status" value="1"/>
</dbReference>
<evidence type="ECO:0000259" key="13">
    <source>
        <dbReference type="SMART" id="SM01285"/>
    </source>
</evidence>
<dbReference type="Pfam" id="PF08644">
    <property type="entry name" value="SPT16"/>
    <property type="match status" value="1"/>
</dbReference>
<evidence type="ECO:0000256" key="9">
    <source>
        <dbReference type="ARBA" id="ARBA00023242"/>
    </source>
</evidence>
<organism evidence="16 17">
    <name type="scientific">Tilletiopsis washingtonensis</name>
    <dbReference type="NCBI Taxonomy" id="58919"/>
    <lineage>
        <taxon>Eukaryota</taxon>
        <taxon>Fungi</taxon>
        <taxon>Dikarya</taxon>
        <taxon>Basidiomycota</taxon>
        <taxon>Ustilaginomycotina</taxon>
        <taxon>Exobasidiomycetes</taxon>
        <taxon>Entylomatales</taxon>
        <taxon>Entylomatales incertae sedis</taxon>
        <taxon>Tilletiopsis</taxon>
    </lineage>
</organism>
<feature type="domain" description="FACT complex subunit SPT16 middle" evidence="14">
    <location>
        <begin position="544"/>
        <end position="693"/>
    </location>
</feature>
<dbReference type="FunFam" id="3.90.230.10:FF:000005">
    <property type="entry name" value="FACT complex subunit spt16"/>
    <property type="match status" value="1"/>
</dbReference>
<dbReference type="Pfam" id="PF14826">
    <property type="entry name" value="FACT-Spt16_Nlob"/>
    <property type="match status" value="1"/>
</dbReference>
<dbReference type="InterPro" id="IPR013719">
    <property type="entry name" value="RTT106/SPT16-like_middle_dom"/>
</dbReference>
<dbReference type="Gene3D" id="3.90.230.10">
    <property type="entry name" value="Creatinase/methionine aminopeptidase superfamily"/>
    <property type="match status" value="1"/>
</dbReference>
<dbReference type="SMART" id="SM01285">
    <property type="entry name" value="FACT-Spt16_Nlob"/>
    <property type="match status" value="1"/>
</dbReference>
<dbReference type="InterPro" id="IPR029148">
    <property type="entry name" value="FACT-SPT16_Nlobe"/>
</dbReference>
<dbReference type="InterPro" id="IPR036005">
    <property type="entry name" value="Creatinase/aminopeptidase-like"/>
</dbReference>
<dbReference type="OrthoDB" id="10251642at2759"/>
<comment type="function">
    <text evidence="10 11">Component of the FACT complex, a general chromatin factor that acts to reorganize nucleosomes. The FACT complex is involved in multiple processes that require DNA as a template such as mRNA elongation, DNA replication and DNA repair. During transcription elongation the FACT complex acts as a histone chaperone that both destabilizes and restores nucleosomal structure. It facilitates the passage of RNA polymerase II and transcription by promoting the dissociation of one histone H2A-H2B dimer from the nucleosome, then subsequently promotes the reestablishment of the nucleosome following the passage of RNA polymerase II.</text>
</comment>
<dbReference type="Pfam" id="PF24824">
    <property type="entry name" value="PH_SPT16"/>
    <property type="match status" value="1"/>
</dbReference>
<reference evidence="16 17" key="1">
    <citation type="journal article" date="2018" name="Mol. Biol. Evol.">
        <title>Broad Genomic Sampling Reveals a Smut Pathogenic Ancestry of the Fungal Clade Ustilaginomycotina.</title>
        <authorList>
            <person name="Kijpornyongpan T."/>
            <person name="Mondo S.J."/>
            <person name="Barry K."/>
            <person name="Sandor L."/>
            <person name="Lee J."/>
            <person name="Lipzen A."/>
            <person name="Pangilinan J."/>
            <person name="LaButti K."/>
            <person name="Hainaut M."/>
            <person name="Henrissat B."/>
            <person name="Grigoriev I.V."/>
            <person name="Spatafora J.W."/>
            <person name="Aime M.C."/>
        </authorList>
    </citation>
    <scope>NUCLEOTIDE SEQUENCE [LARGE SCALE GENOMIC DNA]</scope>
    <source>
        <strain evidence="16 17">MCA 4186</strain>
    </source>
</reference>
<evidence type="ECO:0000256" key="10">
    <source>
        <dbReference type="ARBA" id="ARBA00025370"/>
    </source>
</evidence>
<dbReference type="Gene3D" id="3.40.350.10">
    <property type="entry name" value="Creatinase/prolidase N-terminal domain"/>
    <property type="match status" value="1"/>
</dbReference>
<comment type="subcellular location">
    <subcellularLocation>
        <location evidence="11">Nucleus</location>
    </subcellularLocation>
    <subcellularLocation>
        <location evidence="11">Chromosome</location>
    </subcellularLocation>
</comment>
<evidence type="ECO:0000256" key="11">
    <source>
        <dbReference type="RuleBase" id="RU367052"/>
    </source>
</evidence>
<keyword evidence="4 11" id="KW-0227">DNA damage</keyword>
<name>A0A316Z8J9_9BASI</name>
<feature type="region of interest" description="Disordered" evidence="12">
    <location>
        <begin position="447"/>
        <end position="482"/>
    </location>
</feature>
<evidence type="ECO:0000256" key="8">
    <source>
        <dbReference type="ARBA" id="ARBA00023204"/>
    </source>
</evidence>
<dbReference type="SMART" id="SM01287">
    <property type="entry name" value="Rtt106"/>
    <property type="match status" value="1"/>
</dbReference>
<keyword evidence="7 11" id="KW-0804">Transcription</keyword>
<evidence type="ECO:0000256" key="7">
    <source>
        <dbReference type="ARBA" id="ARBA00023163"/>
    </source>
</evidence>
<dbReference type="InterPro" id="IPR040258">
    <property type="entry name" value="Spt16"/>
</dbReference>
<dbReference type="GO" id="GO:0006368">
    <property type="term" value="P:transcription elongation by RNA polymerase II"/>
    <property type="evidence" value="ECO:0007669"/>
    <property type="project" value="TreeGrafter"/>
</dbReference>
<dbReference type="FunFam" id="2.30.29.210:FF:000001">
    <property type="entry name" value="FACT complex subunit spt16"/>
    <property type="match status" value="1"/>
</dbReference>
<dbReference type="InterPro" id="IPR029149">
    <property type="entry name" value="Creatin/AminoP/Spt16_N"/>
</dbReference>
<keyword evidence="2 11" id="KW-0158">Chromosome</keyword>
<evidence type="ECO:0000256" key="1">
    <source>
        <dbReference type="ARBA" id="ARBA00010779"/>
    </source>
</evidence>
<keyword evidence="8 11" id="KW-0234">DNA repair</keyword>